<dbReference type="Pfam" id="PF00383">
    <property type="entry name" value="dCMP_cyt_deam_1"/>
    <property type="match status" value="1"/>
</dbReference>
<dbReference type="Gene3D" id="3.40.140.10">
    <property type="entry name" value="Cytidine Deaminase, domain 2"/>
    <property type="match status" value="1"/>
</dbReference>
<dbReference type="SUPFAM" id="SSF53927">
    <property type="entry name" value="Cytidine deaminase-like"/>
    <property type="match status" value="1"/>
</dbReference>
<proteinExistence type="predicted"/>
<dbReference type="InterPro" id="IPR002125">
    <property type="entry name" value="CMP_dCMP_dom"/>
</dbReference>
<dbReference type="InterPro" id="IPR016193">
    <property type="entry name" value="Cytidine_deaminase-like"/>
</dbReference>
<evidence type="ECO:0000313" key="2">
    <source>
        <dbReference type="EMBL" id="PZQ44895.1"/>
    </source>
</evidence>
<gene>
    <name evidence="2" type="ORF">DI551_09165</name>
</gene>
<feature type="domain" description="CMP/dCMP-type deaminase" evidence="1">
    <location>
        <begin position="84"/>
        <end position="139"/>
    </location>
</feature>
<sequence length="348" mass="38756">MRSGYNYPCGRASRARLPTAPQGARRLKRPNMYFSDPFTAMQAAVDIVAGSPHPTNKVAATLFGRNVGLSRTNYWPEPILTAFGKEQDIGNSSGTVHAETACIIQAMHATEGSSICVTDPFCPNCAKNIAEAGIKKIYIDHKGFEKDFFARRGGHFQTMSMQVCEKAGVSVYELWRKDERLVPIFEAPANFVPDEDSPVYKEPIQSPTEAVFHDILAAGFKNHQKRKFAIALVSDAHDKYFALTVRAHAVTGFTMEDPEDIDMIQRHEEKYSFFQEPINRLLMYMARHGLTLLPDYLFCSQVPTSREQVNLIGAGIKRVTVGDPAKARDITAIEAMWQLSGAGILNYT</sequence>
<name>A0A2W5N249_9BACT</name>
<reference evidence="2 3" key="1">
    <citation type="submission" date="2017-08" db="EMBL/GenBank/DDBJ databases">
        <title>Infants hospitalized years apart are colonized by the same room-sourced microbial strains.</title>
        <authorList>
            <person name="Brooks B."/>
            <person name="Olm M.R."/>
            <person name="Firek B.A."/>
            <person name="Baker R."/>
            <person name="Thomas B.C."/>
            <person name="Morowitz M.J."/>
            <person name="Banfield J.F."/>
        </authorList>
    </citation>
    <scope>NUCLEOTIDE SEQUENCE [LARGE SCALE GENOMIC DNA]</scope>
    <source>
        <strain evidence="2">S2_005_002_R2_29</strain>
    </source>
</reference>
<dbReference type="Proteomes" id="UP000249417">
    <property type="component" value="Unassembled WGS sequence"/>
</dbReference>
<dbReference type="EMBL" id="QFQB01000073">
    <property type="protein sequence ID" value="PZQ44895.1"/>
    <property type="molecule type" value="Genomic_DNA"/>
</dbReference>
<accession>A0A2W5N249</accession>
<dbReference type="AlphaFoldDB" id="A0A2W5N249"/>
<dbReference type="GO" id="GO:0003824">
    <property type="term" value="F:catalytic activity"/>
    <property type="evidence" value="ECO:0007669"/>
    <property type="project" value="InterPro"/>
</dbReference>
<organism evidence="2 3">
    <name type="scientific">Micavibrio aeruginosavorus</name>
    <dbReference type="NCBI Taxonomy" id="349221"/>
    <lineage>
        <taxon>Bacteria</taxon>
        <taxon>Pseudomonadati</taxon>
        <taxon>Bdellovibrionota</taxon>
        <taxon>Bdellovibrionia</taxon>
        <taxon>Bdellovibrionales</taxon>
        <taxon>Pseudobdellovibrionaceae</taxon>
        <taxon>Micavibrio</taxon>
    </lineage>
</organism>
<comment type="caution">
    <text evidence="2">The sequence shown here is derived from an EMBL/GenBank/DDBJ whole genome shotgun (WGS) entry which is preliminary data.</text>
</comment>
<evidence type="ECO:0000259" key="1">
    <source>
        <dbReference type="Pfam" id="PF00383"/>
    </source>
</evidence>
<evidence type="ECO:0000313" key="3">
    <source>
        <dbReference type="Proteomes" id="UP000249417"/>
    </source>
</evidence>
<protein>
    <submittedName>
        <fullName evidence="2">Deoxycytidylate deaminase</fullName>
    </submittedName>
</protein>